<dbReference type="EMBL" id="CP002745">
    <property type="protein sequence ID" value="AEK63036.1"/>
    <property type="molecule type" value="Genomic_DNA"/>
</dbReference>
<reference evidence="6 7" key="4">
    <citation type="journal article" date="2010" name="Environ. Microbiol.">
        <title>The bacterial genus Collimonas: mycophagy, weathering and other adaptive solutions to life in oligotrophic soil environments.</title>
        <authorList>
            <person name="Leveau J.H."/>
            <person name="Uroz S."/>
            <person name="de Boer W."/>
        </authorList>
    </citation>
    <scope>NUCLEOTIDE SEQUENCE [LARGE SCALE GENOMIC DNA]</scope>
    <source>
        <strain evidence="6 7">Ter331</strain>
    </source>
</reference>
<dbReference type="KEGG" id="cfu:CFU_3212"/>
<accession>G0AAA2</accession>
<reference evidence="6 7" key="5">
    <citation type="journal article" date="2011" name="ISME J.">
        <title>Dual transcriptional profiling of a bacterial/fungal confrontation: Collimonas fungivorans versus Aspergillus niger.</title>
        <authorList>
            <person name="Mela F."/>
            <person name="Fritsche K."/>
            <person name="de Boer W."/>
            <person name="van Veen J.A."/>
            <person name="de Graaff L.H."/>
            <person name="van den Berg M."/>
            <person name="Leveau J.H."/>
        </authorList>
    </citation>
    <scope>NUCLEOTIDE SEQUENCE [LARGE SCALE GENOMIC DNA]</scope>
    <source>
        <strain evidence="6 7">Ter331</strain>
    </source>
</reference>
<evidence type="ECO:0000256" key="2">
    <source>
        <dbReference type="ARBA" id="ARBA00022692"/>
    </source>
</evidence>
<reference evidence="6 7" key="2">
    <citation type="journal article" date="2006" name="J. Microbiol. Methods">
        <title>Genomic flank-sequencing of plasposon insertion sites for rapid identification of functional genes.</title>
        <authorList>
            <person name="Leveau J.H."/>
            <person name="Gerards S."/>
            <person name="Fritsche K."/>
            <person name="Zondag G."/>
            <person name="van Veen J.A."/>
        </authorList>
    </citation>
    <scope>NUCLEOTIDE SEQUENCE [LARGE SCALE GENOMIC DNA]</scope>
    <source>
        <strain evidence="6 7">Ter331</strain>
    </source>
</reference>
<feature type="transmembrane region" description="Helical" evidence="5">
    <location>
        <begin position="72"/>
        <end position="89"/>
    </location>
</feature>
<evidence type="ECO:0000256" key="5">
    <source>
        <dbReference type="HAMAP-Rule" id="MF_00010"/>
    </source>
</evidence>
<proteinExistence type="inferred from homology"/>
<keyword evidence="1 5" id="KW-1003">Cell membrane</keyword>
<protein>
    <submittedName>
        <fullName evidence="6">Putative membrane protein</fullName>
    </submittedName>
</protein>
<name>G0AAA2_COLFT</name>
<reference evidence="7" key="6">
    <citation type="submission" date="2011-05" db="EMBL/GenBank/DDBJ databases">
        <title>Complete sequence of Collimonas fungivorans Ter331.</title>
        <authorList>
            <person name="Leveau J.H."/>
        </authorList>
    </citation>
    <scope>NUCLEOTIDE SEQUENCE [LARGE SCALE GENOMIC DNA]</scope>
    <source>
        <strain evidence="7">Ter331</strain>
    </source>
</reference>
<reference evidence="6 7" key="1">
    <citation type="journal article" date="2004" name="Environ. Microbiol.">
        <title>Phylogeny-function analysis of (meta)genomic libraries: screening for expression of ribosomal RNA genes by large-insert library fluorescent in situ hybridization (LIL-FISH).</title>
        <authorList>
            <person name="Leveau J.H."/>
            <person name="Gerards S."/>
            <person name="de Boer W."/>
            <person name="van Veen J.A."/>
        </authorList>
    </citation>
    <scope>NUCLEOTIDE SEQUENCE [LARGE SCALE GENOMIC DNA]</scope>
    <source>
        <strain evidence="6 7">Ter331</strain>
    </source>
</reference>
<keyword evidence="5" id="KW-0997">Cell inner membrane</keyword>
<comment type="similarity">
    <text evidence="5">Belongs to the UPF0060 family.</text>
</comment>
<dbReference type="Pfam" id="PF02694">
    <property type="entry name" value="UPF0060"/>
    <property type="match status" value="1"/>
</dbReference>
<feature type="transmembrane region" description="Helical" evidence="5">
    <location>
        <begin position="101"/>
        <end position="118"/>
    </location>
</feature>
<evidence type="ECO:0000313" key="6">
    <source>
        <dbReference type="EMBL" id="AEK63036.1"/>
    </source>
</evidence>
<keyword evidence="2 5" id="KW-0812">Transmembrane</keyword>
<evidence type="ECO:0000313" key="7">
    <source>
        <dbReference type="Proteomes" id="UP000008392"/>
    </source>
</evidence>
<dbReference type="HAMAP" id="MF_00010">
    <property type="entry name" value="UPF0060"/>
    <property type="match status" value="1"/>
</dbReference>
<keyword evidence="7" id="KW-1185">Reference proteome</keyword>
<keyword evidence="4 5" id="KW-0472">Membrane</keyword>
<feature type="transmembrane region" description="Helical" evidence="5">
    <location>
        <begin position="20"/>
        <end position="39"/>
    </location>
</feature>
<dbReference type="GO" id="GO:0005886">
    <property type="term" value="C:plasma membrane"/>
    <property type="evidence" value="ECO:0007669"/>
    <property type="project" value="UniProtKB-SubCell"/>
</dbReference>
<dbReference type="Proteomes" id="UP000008392">
    <property type="component" value="Chromosome"/>
</dbReference>
<dbReference type="PANTHER" id="PTHR36116:SF1">
    <property type="entry name" value="UPF0060 MEMBRANE PROTEIN YNFA"/>
    <property type="match status" value="1"/>
</dbReference>
<reference evidence="6 7" key="3">
    <citation type="journal article" date="2008" name="FEMS Microbiol. Ecol.">
        <title>Identification and characterization of genes underlying chitinolysis in Collimonas fungivorans Ter331.</title>
        <authorList>
            <person name="Fritsche K."/>
            <person name="de Boer W."/>
            <person name="Gerards S."/>
            <person name="van den Berg M."/>
            <person name="van Veen J.A."/>
            <person name="Leveau J.H."/>
        </authorList>
    </citation>
    <scope>NUCLEOTIDE SEQUENCE [LARGE SCALE GENOMIC DNA]</scope>
    <source>
        <strain evidence="6 7">Ter331</strain>
    </source>
</reference>
<dbReference type="PANTHER" id="PTHR36116">
    <property type="entry name" value="UPF0060 MEMBRANE PROTEIN YNFA"/>
    <property type="match status" value="1"/>
</dbReference>
<evidence type="ECO:0000256" key="3">
    <source>
        <dbReference type="ARBA" id="ARBA00022989"/>
    </source>
</evidence>
<comment type="subcellular location">
    <subcellularLocation>
        <location evidence="5">Cell inner membrane</location>
        <topology evidence="5">Multi-pass membrane protein</topology>
    </subcellularLocation>
</comment>
<feature type="transmembrane region" description="Helical" evidence="5">
    <location>
        <begin position="45"/>
        <end position="65"/>
    </location>
</feature>
<sequence length="120" mass="12871">MRRFFQPDLASSPMTKTFALFLLTAIAELLGCYLPMLWLNNKGSAWLLLPAAISLTAFVWLLSLHPAASGRVYAAYGAVYIATAIFWLWSVDGIAPRWTDLLGAGLALSGAAVIALGARA</sequence>
<organism evidence="6 7">
    <name type="scientific">Collimonas fungivorans (strain Ter331)</name>
    <dbReference type="NCBI Taxonomy" id="1005048"/>
    <lineage>
        <taxon>Bacteria</taxon>
        <taxon>Pseudomonadati</taxon>
        <taxon>Pseudomonadota</taxon>
        <taxon>Betaproteobacteria</taxon>
        <taxon>Burkholderiales</taxon>
        <taxon>Oxalobacteraceae</taxon>
        <taxon>Collimonas</taxon>
    </lineage>
</organism>
<dbReference type="NCBIfam" id="NF002586">
    <property type="entry name" value="PRK02237.1"/>
    <property type="match status" value="1"/>
</dbReference>
<evidence type="ECO:0000256" key="4">
    <source>
        <dbReference type="ARBA" id="ARBA00023136"/>
    </source>
</evidence>
<dbReference type="eggNOG" id="COG1742">
    <property type="taxonomic scope" value="Bacteria"/>
</dbReference>
<dbReference type="InterPro" id="IPR003844">
    <property type="entry name" value="UPF0060"/>
</dbReference>
<dbReference type="AlphaFoldDB" id="G0AAA2"/>
<evidence type="ECO:0000256" key="1">
    <source>
        <dbReference type="ARBA" id="ARBA00022475"/>
    </source>
</evidence>
<dbReference type="HOGENOM" id="CLU_117653_2_0_4"/>
<gene>
    <name evidence="6" type="ordered locus">CFU_3212</name>
</gene>
<keyword evidence="3 5" id="KW-1133">Transmembrane helix</keyword>